<comment type="similarity">
    <text evidence="2 4">Belongs to the flagella basal body rod proteins family.</text>
</comment>
<dbReference type="InterPro" id="IPR037925">
    <property type="entry name" value="FlgE/F/G-like"/>
</dbReference>
<dbReference type="InterPro" id="IPR037058">
    <property type="entry name" value="Falgellar_hook_FlgE_sf"/>
</dbReference>
<evidence type="ECO:0000259" key="5">
    <source>
        <dbReference type="Pfam" id="PF00460"/>
    </source>
</evidence>
<feature type="domain" description="Flagellar hook protein FlgE/F/G-like D1" evidence="7">
    <location>
        <begin position="95"/>
        <end position="157"/>
    </location>
</feature>
<evidence type="ECO:0000313" key="9">
    <source>
        <dbReference type="Proteomes" id="UP000297654"/>
    </source>
</evidence>
<dbReference type="InterPro" id="IPR001444">
    <property type="entry name" value="Flag_bb_rod_N"/>
</dbReference>
<dbReference type="Pfam" id="PF22692">
    <property type="entry name" value="LlgE_F_G_D1"/>
    <property type="match status" value="1"/>
</dbReference>
<dbReference type="SUPFAM" id="SSF117143">
    <property type="entry name" value="Flagellar hook protein flgE"/>
    <property type="match status" value="1"/>
</dbReference>
<dbReference type="EMBL" id="SOFF01000044">
    <property type="protein sequence ID" value="TFB84577.1"/>
    <property type="molecule type" value="Genomic_DNA"/>
</dbReference>
<evidence type="ECO:0000259" key="7">
    <source>
        <dbReference type="Pfam" id="PF22692"/>
    </source>
</evidence>
<name>A0A1H8GW03_9MICO</name>
<dbReference type="STRING" id="1424661.SAMN05216281_108104"/>
<organism evidence="8 9">
    <name type="scientific">Cryobacterium luteum</name>
    <dbReference type="NCBI Taxonomy" id="1424661"/>
    <lineage>
        <taxon>Bacteria</taxon>
        <taxon>Bacillati</taxon>
        <taxon>Actinomycetota</taxon>
        <taxon>Actinomycetes</taxon>
        <taxon>Micrococcales</taxon>
        <taxon>Microbacteriaceae</taxon>
        <taxon>Cryobacterium</taxon>
    </lineage>
</organism>
<dbReference type="InterPro" id="IPR053967">
    <property type="entry name" value="LlgE_F_G-like_D1"/>
</dbReference>
<sequence>MLRSLYSGISGLRSHQTMLDVTGNNIANVNTTAFKASAAQFQDTLSQLTKAAGGATPTAGGTNPAQVGLGVQVAGISTNFAQGSSQATGKSTDLMINGDGFFVTALGGETLYTRAGSFEFDSSGRLVTPDGAIVQGWGAVNGVVADGGATGNITLPGGAIVPAEKSTAATFSGNLPSETAVGEKLVRTVDVYDELGNPRTISLTFTRTGDTGTGGIDGWTVGQTPVAGEPVPVTVQLTAETDANGPTGNFGDISGFEVDKIKMNLNDLKGFSGLATIAGKATDGNEAGTLNSYTLGADGTLVGLFSNGEQQAIGRIALATFVNPGGLEKAGSSAYRATFNSGGAELGTPGEAGLGSLTSGALEMSNVDLSQEFTNLIVAQRGFQANARIITTSDEVLQELTNLKR</sequence>
<dbReference type="RefSeq" id="WP_092110149.1">
    <property type="nucleotide sequence ID" value="NZ_FOCN01000008.1"/>
</dbReference>
<keyword evidence="9" id="KW-1185">Reference proteome</keyword>
<gene>
    <name evidence="8" type="ORF">E3O10_15705</name>
</gene>
<keyword evidence="3 4" id="KW-0975">Bacterial flagellum</keyword>
<feature type="domain" description="Flagellar basal-body/hook protein C-terminal" evidence="6">
    <location>
        <begin position="359"/>
        <end position="403"/>
    </location>
</feature>
<dbReference type="OrthoDB" id="9804559at2"/>
<evidence type="ECO:0000256" key="1">
    <source>
        <dbReference type="ARBA" id="ARBA00004117"/>
    </source>
</evidence>
<dbReference type="GO" id="GO:0005829">
    <property type="term" value="C:cytosol"/>
    <property type="evidence" value="ECO:0007669"/>
    <property type="project" value="TreeGrafter"/>
</dbReference>
<dbReference type="Proteomes" id="UP000297654">
    <property type="component" value="Unassembled WGS sequence"/>
</dbReference>
<dbReference type="NCBIfam" id="TIGR03506">
    <property type="entry name" value="FlgEFG_subfam"/>
    <property type="match status" value="1"/>
</dbReference>
<dbReference type="Pfam" id="PF00460">
    <property type="entry name" value="Flg_bb_rod"/>
    <property type="match status" value="1"/>
</dbReference>
<proteinExistence type="inferred from homology"/>
<keyword evidence="8" id="KW-0969">Cilium</keyword>
<dbReference type="InterPro" id="IPR020013">
    <property type="entry name" value="Flagellar_FlgE/F/G"/>
</dbReference>
<dbReference type="GO" id="GO:0009425">
    <property type="term" value="C:bacterial-type flagellum basal body"/>
    <property type="evidence" value="ECO:0007669"/>
    <property type="project" value="UniProtKB-SubCell"/>
</dbReference>
<evidence type="ECO:0000256" key="2">
    <source>
        <dbReference type="ARBA" id="ARBA00009677"/>
    </source>
</evidence>
<keyword evidence="8" id="KW-0966">Cell projection</keyword>
<dbReference type="Pfam" id="PF06429">
    <property type="entry name" value="Flg_bbr_C"/>
    <property type="match status" value="1"/>
</dbReference>
<dbReference type="InterPro" id="IPR010930">
    <property type="entry name" value="Flg_bb/hook_C_dom"/>
</dbReference>
<dbReference type="PANTHER" id="PTHR30435">
    <property type="entry name" value="FLAGELLAR PROTEIN"/>
    <property type="match status" value="1"/>
</dbReference>
<dbReference type="Gene3D" id="2.60.98.20">
    <property type="entry name" value="Flagellar hook protein FlgE"/>
    <property type="match status" value="1"/>
</dbReference>
<evidence type="ECO:0000313" key="8">
    <source>
        <dbReference type="EMBL" id="TFB84577.1"/>
    </source>
</evidence>
<dbReference type="GO" id="GO:0071978">
    <property type="term" value="P:bacterial-type flagellum-dependent swarming motility"/>
    <property type="evidence" value="ECO:0007669"/>
    <property type="project" value="TreeGrafter"/>
</dbReference>
<keyword evidence="8" id="KW-0282">Flagellum</keyword>
<dbReference type="PANTHER" id="PTHR30435:SF1">
    <property type="entry name" value="FLAGELLAR HOOK PROTEIN FLGE"/>
    <property type="match status" value="1"/>
</dbReference>
<accession>A0A1H8GW03</accession>
<comment type="caution">
    <text evidence="8">The sequence shown here is derived from an EMBL/GenBank/DDBJ whole genome shotgun (WGS) entry which is preliminary data.</text>
</comment>
<comment type="function">
    <text evidence="4">A flexible structure which links the flagellar filament to the drive apparatus in the basal body.</text>
</comment>
<comment type="subcellular location">
    <subcellularLocation>
        <location evidence="1 4">Bacterial flagellum basal body</location>
    </subcellularLocation>
</comment>
<evidence type="ECO:0000256" key="4">
    <source>
        <dbReference type="RuleBase" id="RU362116"/>
    </source>
</evidence>
<evidence type="ECO:0000259" key="6">
    <source>
        <dbReference type="Pfam" id="PF06429"/>
    </source>
</evidence>
<protein>
    <recommendedName>
        <fullName evidence="4">Flagellar hook protein FlgE</fullName>
    </recommendedName>
</protein>
<reference evidence="8 9" key="1">
    <citation type="submission" date="2019-03" db="EMBL/GenBank/DDBJ databases">
        <title>Genomics of glacier-inhabiting Cryobacterium strains.</title>
        <authorList>
            <person name="Liu Q."/>
            <person name="Xin Y.-H."/>
        </authorList>
    </citation>
    <scope>NUCLEOTIDE SEQUENCE [LARGE SCALE GENOMIC DNA]</scope>
    <source>
        <strain evidence="8 9">Hh15</strain>
    </source>
</reference>
<dbReference type="GO" id="GO:0009424">
    <property type="term" value="C:bacterial-type flagellum hook"/>
    <property type="evidence" value="ECO:0007669"/>
    <property type="project" value="TreeGrafter"/>
</dbReference>
<evidence type="ECO:0000256" key="3">
    <source>
        <dbReference type="ARBA" id="ARBA00023143"/>
    </source>
</evidence>
<feature type="domain" description="Flagellar basal body rod protein N-terminal" evidence="5">
    <location>
        <begin position="5"/>
        <end position="35"/>
    </location>
</feature>
<dbReference type="AlphaFoldDB" id="A0A1H8GW03"/>